<dbReference type="Proteomes" id="UP000253772">
    <property type="component" value="Chromosome c2"/>
</dbReference>
<name>A0A482IZ41_9BURK</name>
<dbReference type="AlphaFoldDB" id="A0A482IZ41"/>
<gene>
    <name evidence="7" type="ORF">DDF84_020870</name>
</gene>
<evidence type="ECO:0000259" key="6">
    <source>
        <dbReference type="PROSITE" id="PS50977"/>
    </source>
</evidence>
<feature type="region of interest" description="Disordered" evidence="5">
    <location>
        <begin position="1"/>
        <end position="24"/>
    </location>
</feature>
<feature type="domain" description="HTH tetR-type" evidence="6">
    <location>
        <begin position="33"/>
        <end position="93"/>
    </location>
</feature>
<dbReference type="InterPro" id="IPR001647">
    <property type="entry name" value="HTH_TetR"/>
</dbReference>
<sequence>MVPTLPVKATSSPTLKSPASVEKPAMRITRRGEAKRAAILETAAMLFLARGYDGVSLDEIVKACGGSKTNVYSYFGGKDGLFVAVVEALCDRFLAKVEKLEPSRTNTANGLRDLANRFLESLLEESHLAFLRLIIAEARRFPEIGQVWYARGPLATCQYVAGYLARQQSTGTKLNATPEVAAQLFHSMVIAGVLHRTLATGEHPGEAQIDTLVKSAIDLIVAKSSAAG</sequence>
<dbReference type="GO" id="GO:0000976">
    <property type="term" value="F:transcription cis-regulatory region binding"/>
    <property type="evidence" value="ECO:0007669"/>
    <property type="project" value="TreeGrafter"/>
</dbReference>
<dbReference type="PRINTS" id="PR00455">
    <property type="entry name" value="HTHTETR"/>
</dbReference>
<dbReference type="InterPro" id="IPR009057">
    <property type="entry name" value="Homeodomain-like_sf"/>
</dbReference>
<keyword evidence="3" id="KW-0804">Transcription</keyword>
<dbReference type="OrthoDB" id="2356263at2"/>
<dbReference type="GO" id="GO:0003700">
    <property type="term" value="F:DNA-binding transcription factor activity"/>
    <property type="evidence" value="ECO:0007669"/>
    <property type="project" value="TreeGrafter"/>
</dbReference>
<dbReference type="EMBL" id="CP037901">
    <property type="protein sequence ID" value="QBP12224.1"/>
    <property type="molecule type" value="Genomic_DNA"/>
</dbReference>
<dbReference type="FunFam" id="1.10.10.60:FF:000141">
    <property type="entry name" value="TetR family transcriptional regulator"/>
    <property type="match status" value="1"/>
</dbReference>
<evidence type="ECO:0000256" key="2">
    <source>
        <dbReference type="ARBA" id="ARBA00023125"/>
    </source>
</evidence>
<evidence type="ECO:0000256" key="5">
    <source>
        <dbReference type="SAM" id="MobiDB-lite"/>
    </source>
</evidence>
<evidence type="ECO:0000256" key="1">
    <source>
        <dbReference type="ARBA" id="ARBA00023015"/>
    </source>
</evidence>
<dbReference type="InterPro" id="IPR039536">
    <property type="entry name" value="TetR_C_Proteobacteria"/>
</dbReference>
<dbReference type="PANTHER" id="PTHR30055">
    <property type="entry name" value="HTH-TYPE TRANSCRIPTIONAL REGULATOR RUTR"/>
    <property type="match status" value="1"/>
</dbReference>
<dbReference type="Gene3D" id="1.10.10.60">
    <property type="entry name" value="Homeodomain-like"/>
    <property type="match status" value="1"/>
</dbReference>
<dbReference type="PROSITE" id="PS50977">
    <property type="entry name" value="HTH_TETR_2"/>
    <property type="match status" value="1"/>
</dbReference>
<dbReference type="SUPFAM" id="SSF48498">
    <property type="entry name" value="Tetracyclin repressor-like, C-terminal domain"/>
    <property type="match status" value="1"/>
</dbReference>
<dbReference type="Pfam" id="PF14246">
    <property type="entry name" value="TetR_C_7"/>
    <property type="match status" value="1"/>
</dbReference>
<keyword evidence="1" id="KW-0805">Transcription regulation</keyword>
<protein>
    <submittedName>
        <fullName evidence="7">TetR/AcrR family transcriptional regulator</fullName>
    </submittedName>
</protein>
<keyword evidence="2 4" id="KW-0238">DNA-binding</keyword>
<accession>A0A482IZ41</accession>
<dbReference type="SUPFAM" id="SSF46689">
    <property type="entry name" value="Homeodomain-like"/>
    <property type="match status" value="1"/>
</dbReference>
<evidence type="ECO:0000313" key="7">
    <source>
        <dbReference type="EMBL" id="QBP12224.1"/>
    </source>
</evidence>
<dbReference type="InterPro" id="IPR050109">
    <property type="entry name" value="HTH-type_TetR-like_transc_reg"/>
</dbReference>
<dbReference type="Pfam" id="PF00440">
    <property type="entry name" value="TetR_N"/>
    <property type="match status" value="1"/>
</dbReference>
<evidence type="ECO:0000313" key="8">
    <source>
        <dbReference type="Proteomes" id="UP000253772"/>
    </source>
</evidence>
<evidence type="ECO:0000256" key="3">
    <source>
        <dbReference type="ARBA" id="ARBA00023163"/>
    </source>
</evidence>
<feature type="DNA-binding region" description="H-T-H motif" evidence="4">
    <location>
        <begin position="56"/>
        <end position="75"/>
    </location>
</feature>
<organism evidence="7 8">
    <name type="scientific">Cupriavidus metallidurans</name>
    <dbReference type="NCBI Taxonomy" id="119219"/>
    <lineage>
        <taxon>Bacteria</taxon>
        <taxon>Pseudomonadati</taxon>
        <taxon>Pseudomonadota</taxon>
        <taxon>Betaproteobacteria</taxon>
        <taxon>Burkholderiales</taxon>
        <taxon>Burkholderiaceae</taxon>
        <taxon>Cupriavidus</taxon>
    </lineage>
</organism>
<proteinExistence type="predicted"/>
<reference evidence="7 8" key="1">
    <citation type="submission" date="2019-03" db="EMBL/GenBank/DDBJ databases">
        <title>Comparative insights into the high quality Complete genome sequence of highly metal resistant Cupriavidus metallidurans strain BS1 isolated from a gold-copper mine.</title>
        <authorList>
            <person name="Mazhar H.S."/>
            <person name="Rensing C."/>
        </authorList>
    </citation>
    <scope>NUCLEOTIDE SEQUENCE [LARGE SCALE GENOMIC DNA]</scope>
    <source>
        <strain evidence="7 8">BS1</strain>
    </source>
</reference>
<evidence type="ECO:0000256" key="4">
    <source>
        <dbReference type="PROSITE-ProRule" id="PRU00335"/>
    </source>
</evidence>
<dbReference type="Gene3D" id="1.10.357.10">
    <property type="entry name" value="Tetracycline Repressor, domain 2"/>
    <property type="match status" value="1"/>
</dbReference>
<dbReference type="PANTHER" id="PTHR30055:SF146">
    <property type="entry name" value="HTH-TYPE TRANSCRIPTIONAL DUAL REGULATOR CECR"/>
    <property type="match status" value="1"/>
</dbReference>
<dbReference type="InterPro" id="IPR036271">
    <property type="entry name" value="Tet_transcr_reg_TetR-rel_C_sf"/>
</dbReference>